<dbReference type="KEGG" id="hch:HCH_06296"/>
<dbReference type="HOGENOM" id="CLU_189270_0_0_6"/>
<evidence type="ECO:0000256" key="1">
    <source>
        <dbReference type="SAM" id="Phobius"/>
    </source>
</evidence>
<keyword evidence="3" id="KW-1185">Reference proteome</keyword>
<dbReference type="STRING" id="349521.HCH_06296"/>
<protein>
    <submittedName>
        <fullName evidence="2">Uncharacterized protein</fullName>
    </submittedName>
</protein>
<feature type="transmembrane region" description="Helical" evidence="1">
    <location>
        <begin position="62"/>
        <end position="82"/>
    </location>
</feature>
<dbReference type="RefSeq" id="WP_011399999.1">
    <property type="nucleotide sequence ID" value="NC_007645.1"/>
</dbReference>
<sequence>MHTLLVIFGGLSLLAICLMLGRYFGALALAALIFIPVWAVAAAINMWIGVSHAGYSIMEEAPIFLLIFAIPSAVALFCWWRFSRD</sequence>
<dbReference type="AlphaFoldDB" id="Q2S8T1"/>
<feature type="transmembrane region" description="Helical" evidence="1">
    <location>
        <begin position="27"/>
        <end position="50"/>
    </location>
</feature>
<dbReference type="eggNOG" id="ENOG50330RC">
    <property type="taxonomic scope" value="Bacteria"/>
</dbReference>
<reference evidence="2 3" key="1">
    <citation type="journal article" date="2005" name="Nucleic Acids Res.">
        <title>Genomic blueprint of Hahella chejuensis, a marine microbe producing an algicidal agent.</title>
        <authorList>
            <person name="Jeong H."/>
            <person name="Yim J.H."/>
            <person name="Lee C."/>
            <person name="Choi S.-H."/>
            <person name="Park Y.K."/>
            <person name="Yoon S.H."/>
            <person name="Hur C.-G."/>
            <person name="Kang H.-Y."/>
            <person name="Kim D."/>
            <person name="Lee H.H."/>
            <person name="Park K.H."/>
            <person name="Park S.-H."/>
            <person name="Park H.-S."/>
            <person name="Lee H.K."/>
            <person name="Oh T.K."/>
            <person name="Kim J.F."/>
        </authorList>
    </citation>
    <scope>NUCLEOTIDE SEQUENCE [LARGE SCALE GENOMIC DNA]</scope>
    <source>
        <strain evidence="2 3">KCTC 2396</strain>
    </source>
</reference>
<proteinExistence type="predicted"/>
<name>Q2S8T1_HAHCH</name>
<accession>Q2S8T1</accession>
<gene>
    <name evidence="2" type="ordered locus">HCH_06296</name>
</gene>
<organism evidence="2 3">
    <name type="scientific">Hahella chejuensis (strain KCTC 2396)</name>
    <dbReference type="NCBI Taxonomy" id="349521"/>
    <lineage>
        <taxon>Bacteria</taxon>
        <taxon>Pseudomonadati</taxon>
        <taxon>Pseudomonadota</taxon>
        <taxon>Gammaproteobacteria</taxon>
        <taxon>Oceanospirillales</taxon>
        <taxon>Hahellaceae</taxon>
        <taxon>Hahella</taxon>
    </lineage>
</organism>
<dbReference type="Proteomes" id="UP000000238">
    <property type="component" value="Chromosome"/>
</dbReference>
<keyword evidence="1" id="KW-0472">Membrane</keyword>
<keyword evidence="1" id="KW-0812">Transmembrane</keyword>
<keyword evidence="1" id="KW-1133">Transmembrane helix</keyword>
<evidence type="ECO:0000313" key="2">
    <source>
        <dbReference type="EMBL" id="ABC32943.1"/>
    </source>
</evidence>
<dbReference type="OrthoDB" id="4764194at2"/>
<dbReference type="EMBL" id="CP000155">
    <property type="protein sequence ID" value="ABC32943.1"/>
    <property type="molecule type" value="Genomic_DNA"/>
</dbReference>
<evidence type="ECO:0000313" key="3">
    <source>
        <dbReference type="Proteomes" id="UP000000238"/>
    </source>
</evidence>